<dbReference type="GO" id="GO:0005654">
    <property type="term" value="C:nucleoplasm"/>
    <property type="evidence" value="ECO:0007669"/>
    <property type="project" value="UniProtKB-ARBA"/>
</dbReference>
<dbReference type="Proteomes" id="UP000501346">
    <property type="component" value="Chromosome ScIX"/>
</dbReference>
<feature type="region of interest" description="Disordered" evidence="6">
    <location>
        <begin position="151"/>
        <end position="240"/>
    </location>
</feature>
<dbReference type="EMBL" id="CP048990">
    <property type="protein sequence ID" value="QID80150.1"/>
    <property type="molecule type" value="Genomic_DNA"/>
</dbReference>
<accession>A0A6C1DU63</accession>
<evidence type="ECO:0000256" key="1">
    <source>
        <dbReference type="ARBA" id="ARBA00004123"/>
    </source>
</evidence>
<evidence type="ECO:0000313" key="8">
    <source>
        <dbReference type="Proteomes" id="UP000501346"/>
    </source>
</evidence>
<name>A0A6C1DU63_SACPS</name>
<evidence type="ECO:0000256" key="2">
    <source>
        <dbReference type="ARBA" id="ARBA00022491"/>
    </source>
</evidence>
<dbReference type="AlphaFoldDB" id="A0A6C1DU63"/>
<keyword evidence="5" id="KW-0539">Nucleus</keyword>
<dbReference type="InterPro" id="IPR013907">
    <property type="entry name" value="Sds3"/>
</dbReference>
<dbReference type="PANTHER" id="PTHR21964">
    <property type="entry name" value="BREAST CANCER METASTASIS-SUPPRESSOR 1"/>
    <property type="match status" value="1"/>
</dbReference>
<evidence type="ECO:0000256" key="4">
    <source>
        <dbReference type="ARBA" id="ARBA00023163"/>
    </source>
</evidence>
<evidence type="ECO:0000256" key="5">
    <source>
        <dbReference type="ARBA" id="ARBA00023242"/>
    </source>
</evidence>
<keyword evidence="4" id="KW-0804">Transcription</keyword>
<dbReference type="SMART" id="SM01401">
    <property type="entry name" value="Sds3"/>
    <property type="match status" value="1"/>
</dbReference>
<feature type="compositionally biased region" description="Polar residues" evidence="6">
    <location>
        <begin position="151"/>
        <end position="170"/>
    </location>
</feature>
<keyword evidence="2" id="KW-0678">Repressor</keyword>
<comment type="subcellular location">
    <subcellularLocation>
        <location evidence="1">Nucleus</location>
    </subcellularLocation>
</comment>
<evidence type="ECO:0000313" key="7">
    <source>
        <dbReference type="EMBL" id="QID80150.1"/>
    </source>
</evidence>
<protein>
    <submittedName>
        <fullName evidence="7">Histone deacetylase and transcriptional regulator</fullName>
    </submittedName>
</protein>
<dbReference type="GO" id="GO:0010468">
    <property type="term" value="P:regulation of gene expression"/>
    <property type="evidence" value="ECO:0007669"/>
    <property type="project" value="UniProtKB-ARBA"/>
</dbReference>
<reference evidence="7 8" key="1">
    <citation type="journal article" date="2019" name="BMC Genomics">
        <title>Chromosome level assembly and comparative genome analysis confirm lager-brewing yeasts originated from a single hybridization.</title>
        <authorList>
            <person name="Salazar A.N."/>
            <person name="Gorter de Vries A.R."/>
            <person name="van den Broek M."/>
            <person name="Brouwers N."/>
            <person name="de la Torre Cortes P."/>
            <person name="Kuijpers N.G.A."/>
            <person name="Daran J.G."/>
            <person name="Abeel T."/>
        </authorList>
    </citation>
    <scope>NUCLEOTIDE SEQUENCE [LARGE SCALE GENOMIC DNA]</scope>
    <source>
        <strain evidence="7 8">CBS 1483</strain>
    </source>
</reference>
<feature type="region of interest" description="Disordered" evidence="6">
    <location>
        <begin position="268"/>
        <end position="299"/>
    </location>
</feature>
<dbReference type="OrthoDB" id="70376at2759"/>
<sequence length="327" mass="37625">MAIQKVSNKDLSRKDKRRFNIESKVNKIYQNFYSERDNQYKDRLTALQTDLTSLHQGDNGQYARQVRDLEEERDLELVRLRLFEEYRVSRSGIEFQEDIEKAKAEHEKLIKLCKERLYSSIEQKIKKLQEERLLMDVANVHSYAMNYSRPQYQKNTRSHTVSGWDSSSNEYGRDTANESATDTGAGNDRRTLRRRNASKDTRGNNNNQDESDFQTGNGSGSNGHGSRQGSQFPHFNNLTYKSGMNSDSDFLQGINEGTDLYAFLFGEKNPKDNANGNEKKKNRGAQRYSTKTAPPLQSLKPDEVTEDISLIRELTGQPPAPFRLRSD</sequence>
<evidence type="ECO:0000256" key="3">
    <source>
        <dbReference type="ARBA" id="ARBA00023015"/>
    </source>
</evidence>
<gene>
    <name evidence="7" type="primary">SDS3_1</name>
    <name evidence="7" type="ORF">GRS66_002458</name>
</gene>
<keyword evidence="8" id="KW-1185">Reference proteome</keyword>
<dbReference type="SMR" id="A0A6C1DU63"/>
<proteinExistence type="predicted"/>
<dbReference type="Pfam" id="PF08598">
    <property type="entry name" value="Sds3"/>
    <property type="match status" value="1"/>
</dbReference>
<organism evidence="7 8">
    <name type="scientific">Saccharomyces pastorianus</name>
    <name type="common">Lager yeast</name>
    <name type="synonym">Saccharomyces cerevisiae x Saccharomyces eubayanus</name>
    <dbReference type="NCBI Taxonomy" id="27292"/>
    <lineage>
        <taxon>Eukaryota</taxon>
        <taxon>Fungi</taxon>
        <taxon>Dikarya</taxon>
        <taxon>Ascomycota</taxon>
        <taxon>Saccharomycotina</taxon>
        <taxon>Saccharomycetes</taxon>
        <taxon>Saccharomycetales</taxon>
        <taxon>Saccharomycetaceae</taxon>
        <taxon>Saccharomyces</taxon>
    </lineage>
</organism>
<keyword evidence="3" id="KW-0805">Transcription regulation</keyword>
<evidence type="ECO:0000256" key="6">
    <source>
        <dbReference type="SAM" id="MobiDB-lite"/>
    </source>
</evidence>